<evidence type="ECO:0000256" key="9">
    <source>
        <dbReference type="ARBA" id="ARBA00022759"/>
    </source>
</evidence>
<evidence type="ECO:0000256" key="4">
    <source>
        <dbReference type="ARBA" id="ARBA00004496"/>
    </source>
</evidence>
<name>A0ABP5NHR7_9MICC</name>
<evidence type="ECO:0000256" key="14">
    <source>
        <dbReference type="SAM" id="MobiDB-lite"/>
    </source>
</evidence>
<comment type="cofactor">
    <cofactor evidence="2">
        <name>Mg(2+)</name>
        <dbReference type="ChEBI" id="CHEBI:18420"/>
    </cofactor>
</comment>
<sequence length="261" mass="27323">MSTSAARTATVKRRGPGAPAPTLRFVNRLATEFGPLIAGCDEVGRGALAGPVTVGIVVVDARSVVTRTVLRDSKLLTPERRVELVPLVRSWAVAAAVGHASAEEIDALGIMAALRLAGVRALGEVSAAGIVPDVVHLDGNYDWLGRGGQGSLFEEAVELPSVPVRTTIKADLKCQAVAAASILAKVARDALMVEYGTDDPRFNWTVNKGYATPEHRAALVEFGPSSLHRRSWRLGVDGPAEEYDDAGAGSIDEASPLAGGR</sequence>
<gene>
    <name evidence="16" type="ORF">GCM10009849_07300</name>
</gene>
<dbReference type="InterPro" id="IPR001352">
    <property type="entry name" value="RNase_HII/HIII"/>
</dbReference>
<dbReference type="InterPro" id="IPR022898">
    <property type="entry name" value="RNase_HII"/>
</dbReference>
<dbReference type="EMBL" id="BAAAQW010000003">
    <property type="protein sequence ID" value="GAA2197652.1"/>
    <property type="molecule type" value="Genomic_DNA"/>
</dbReference>
<evidence type="ECO:0000256" key="11">
    <source>
        <dbReference type="ARBA" id="ARBA00023211"/>
    </source>
</evidence>
<evidence type="ECO:0000256" key="2">
    <source>
        <dbReference type="ARBA" id="ARBA00001946"/>
    </source>
</evidence>
<dbReference type="Proteomes" id="UP001500432">
    <property type="component" value="Unassembled WGS sequence"/>
</dbReference>
<evidence type="ECO:0000256" key="7">
    <source>
        <dbReference type="ARBA" id="ARBA00022722"/>
    </source>
</evidence>
<keyword evidence="6" id="KW-0963">Cytoplasm</keyword>
<evidence type="ECO:0000256" key="13">
    <source>
        <dbReference type="RuleBase" id="RU003515"/>
    </source>
</evidence>
<dbReference type="PROSITE" id="PS51975">
    <property type="entry name" value="RNASE_H_2"/>
    <property type="match status" value="1"/>
</dbReference>
<evidence type="ECO:0000259" key="15">
    <source>
        <dbReference type="PROSITE" id="PS51975"/>
    </source>
</evidence>
<evidence type="ECO:0000256" key="1">
    <source>
        <dbReference type="ARBA" id="ARBA00000077"/>
    </source>
</evidence>
<keyword evidence="17" id="KW-1185">Reference proteome</keyword>
<organism evidence="16 17">
    <name type="scientific">Sinomonas flava</name>
    <dbReference type="NCBI Taxonomy" id="496857"/>
    <lineage>
        <taxon>Bacteria</taxon>
        <taxon>Bacillati</taxon>
        <taxon>Actinomycetota</taxon>
        <taxon>Actinomycetes</taxon>
        <taxon>Micrococcales</taxon>
        <taxon>Micrococcaceae</taxon>
        <taxon>Sinomonas</taxon>
    </lineage>
</organism>
<feature type="region of interest" description="Disordered" evidence="14">
    <location>
        <begin position="241"/>
        <end position="261"/>
    </location>
</feature>
<evidence type="ECO:0000256" key="3">
    <source>
        <dbReference type="ARBA" id="ARBA00004065"/>
    </source>
</evidence>
<feature type="domain" description="RNase H type-2" evidence="15">
    <location>
        <begin position="35"/>
        <end position="244"/>
    </location>
</feature>
<dbReference type="Pfam" id="PF01351">
    <property type="entry name" value="RNase_HII"/>
    <property type="match status" value="1"/>
</dbReference>
<keyword evidence="7 12" id="KW-0540">Nuclease</keyword>
<comment type="caution">
    <text evidence="16">The sequence shown here is derived from an EMBL/GenBank/DDBJ whole genome shotgun (WGS) entry which is preliminary data.</text>
</comment>
<dbReference type="PANTHER" id="PTHR10954:SF18">
    <property type="entry name" value="RIBONUCLEASE HII"/>
    <property type="match status" value="1"/>
</dbReference>
<dbReference type="NCBIfam" id="NF000595">
    <property type="entry name" value="PRK00015.1-3"/>
    <property type="match status" value="1"/>
</dbReference>
<evidence type="ECO:0000313" key="17">
    <source>
        <dbReference type="Proteomes" id="UP001500432"/>
    </source>
</evidence>
<feature type="binding site" evidence="12">
    <location>
        <position position="41"/>
    </location>
    <ligand>
        <name>a divalent metal cation</name>
        <dbReference type="ChEBI" id="CHEBI:60240"/>
    </ligand>
</feature>
<dbReference type="InterPro" id="IPR024567">
    <property type="entry name" value="RNase_HII/HIII_dom"/>
</dbReference>
<reference evidence="17" key="1">
    <citation type="journal article" date="2019" name="Int. J. Syst. Evol. Microbiol.">
        <title>The Global Catalogue of Microorganisms (GCM) 10K type strain sequencing project: providing services to taxonomists for standard genome sequencing and annotation.</title>
        <authorList>
            <consortium name="The Broad Institute Genomics Platform"/>
            <consortium name="The Broad Institute Genome Sequencing Center for Infectious Disease"/>
            <person name="Wu L."/>
            <person name="Ma J."/>
        </authorList>
    </citation>
    <scope>NUCLEOTIDE SEQUENCE [LARGE SCALE GENOMIC DNA]</scope>
    <source>
        <strain evidence="17">JCM 16034</strain>
    </source>
</reference>
<evidence type="ECO:0000256" key="8">
    <source>
        <dbReference type="ARBA" id="ARBA00022723"/>
    </source>
</evidence>
<keyword evidence="10 12" id="KW-0378">Hydrolase</keyword>
<keyword evidence="11" id="KW-0464">Manganese</keyword>
<keyword evidence="8 12" id="KW-0479">Metal-binding</keyword>
<dbReference type="RefSeq" id="WP_344298338.1">
    <property type="nucleotide sequence ID" value="NZ_BAAAQW010000003.1"/>
</dbReference>
<feature type="binding site" evidence="12">
    <location>
        <position position="42"/>
    </location>
    <ligand>
        <name>a divalent metal cation</name>
        <dbReference type="ChEBI" id="CHEBI:60240"/>
    </ligand>
</feature>
<comment type="similarity">
    <text evidence="5 13">Belongs to the RNase HII family.</text>
</comment>
<dbReference type="Gene3D" id="3.30.420.10">
    <property type="entry name" value="Ribonuclease H-like superfamily/Ribonuclease H"/>
    <property type="match status" value="1"/>
</dbReference>
<evidence type="ECO:0000256" key="5">
    <source>
        <dbReference type="ARBA" id="ARBA00007383"/>
    </source>
</evidence>
<accession>A0ABP5NHR7</accession>
<evidence type="ECO:0000256" key="12">
    <source>
        <dbReference type="PROSITE-ProRule" id="PRU01319"/>
    </source>
</evidence>
<dbReference type="EC" id="3.1.26.4" evidence="13"/>
<evidence type="ECO:0000313" key="16">
    <source>
        <dbReference type="EMBL" id="GAA2197652.1"/>
    </source>
</evidence>
<dbReference type="InterPro" id="IPR012337">
    <property type="entry name" value="RNaseH-like_sf"/>
</dbReference>
<dbReference type="CDD" id="cd07182">
    <property type="entry name" value="RNase_HII_bacteria_HII_like"/>
    <property type="match status" value="1"/>
</dbReference>
<comment type="function">
    <text evidence="3 13">Endonuclease that specifically degrades the RNA of RNA-DNA hybrids.</text>
</comment>
<protein>
    <recommendedName>
        <fullName evidence="13">Ribonuclease</fullName>
        <ecNumber evidence="13">3.1.26.4</ecNumber>
    </recommendedName>
</protein>
<keyword evidence="9 12" id="KW-0255">Endonuclease</keyword>
<dbReference type="SUPFAM" id="SSF53098">
    <property type="entry name" value="Ribonuclease H-like"/>
    <property type="match status" value="1"/>
</dbReference>
<comment type="subcellular location">
    <subcellularLocation>
        <location evidence="4">Cytoplasm</location>
    </subcellularLocation>
</comment>
<evidence type="ECO:0000256" key="6">
    <source>
        <dbReference type="ARBA" id="ARBA00022490"/>
    </source>
</evidence>
<evidence type="ECO:0000256" key="10">
    <source>
        <dbReference type="ARBA" id="ARBA00022801"/>
    </source>
</evidence>
<comment type="cofactor">
    <cofactor evidence="12">
        <name>Mn(2+)</name>
        <dbReference type="ChEBI" id="CHEBI:29035"/>
    </cofactor>
    <cofactor evidence="12">
        <name>Mg(2+)</name>
        <dbReference type="ChEBI" id="CHEBI:18420"/>
    </cofactor>
    <text evidence="12">Manganese or magnesium. Binds 1 divalent metal ion per monomer in the absence of substrate. May bind a second metal ion after substrate binding.</text>
</comment>
<proteinExistence type="inferred from homology"/>
<comment type="catalytic activity">
    <reaction evidence="1 12 13">
        <text>Endonucleolytic cleavage to 5'-phosphomonoester.</text>
        <dbReference type="EC" id="3.1.26.4"/>
    </reaction>
</comment>
<feature type="binding site" evidence="12">
    <location>
        <position position="138"/>
    </location>
    <ligand>
        <name>a divalent metal cation</name>
        <dbReference type="ChEBI" id="CHEBI:60240"/>
    </ligand>
</feature>
<dbReference type="InterPro" id="IPR036397">
    <property type="entry name" value="RNaseH_sf"/>
</dbReference>
<dbReference type="PANTHER" id="PTHR10954">
    <property type="entry name" value="RIBONUCLEASE H2 SUBUNIT A"/>
    <property type="match status" value="1"/>
</dbReference>